<feature type="transmembrane region" description="Helical" evidence="1">
    <location>
        <begin position="159"/>
        <end position="179"/>
    </location>
</feature>
<proteinExistence type="predicted"/>
<gene>
    <name evidence="2" type="ORF">M529_00375</name>
</gene>
<name>T0KBL6_9SPHN</name>
<dbReference type="STRING" id="1346791.M529_00375"/>
<dbReference type="AlphaFoldDB" id="T0KBL6"/>
<feature type="transmembrane region" description="Helical" evidence="1">
    <location>
        <begin position="58"/>
        <end position="79"/>
    </location>
</feature>
<keyword evidence="3" id="KW-1185">Reference proteome</keyword>
<keyword evidence="1" id="KW-1133">Transmembrane helix</keyword>
<feature type="transmembrane region" description="Helical" evidence="1">
    <location>
        <begin position="26"/>
        <end position="46"/>
    </location>
</feature>
<dbReference type="Proteomes" id="UP000015523">
    <property type="component" value="Unassembled WGS sequence"/>
</dbReference>
<sequence>MNTDQLIDRLSQSVPPVPRHAVRWRLLIGLLFGSIVTVAMIASGLGFRPDLSLAMHGFSFWMKWAYTGSLSLCAIAATVQLSRPDARPMHWLWVMAVPVIGLAAICGVELARAPVAQWLPMWLGHSWDVCSSIVFLLSLPIFGGLLWSFRRLAPTRLRAAGATAGLTAGAWSATLYCLHCPEVTAIFVLTWYTLGIALAALLGALIGPRLLRW</sequence>
<evidence type="ECO:0000256" key="1">
    <source>
        <dbReference type="SAM" id="Phobius"/>
    </source>
</evidence>
<dbReference type="eggNOG" id="COG4944">
    <property type="taxonomic scope" value="Bacteria"/>
</dbReference>
<dbReference type="InterPro" id="IPR009495">
    <property type="entry name" value="NrsF"/>
</dbReference>
<keyword evidence="1" id="KW-0472">Membrane</keyword>
<dbReference type="Pfam" id="PF06532">
    <property type="entry name" value="NrsF"/>
    <property type="match status" value="1"/>
</dbReference>
<keyword evidence="1" id="KW-0812">Transmembrane</keyword>
<dbReference type="RefSeq" id="WP_021316138.1">
    <property type="nucleotide sequence ID" value="NZ_AUWY01000019.1"/>
</dbReference>
<evidence type="ECO:0008006" key="4">
    <source>
        <dbReference type="Google" id="ProtNLM"/>
    </source>
</evidence>
<accession>T0KBL6</accession>
<dbReference type="EMBL" id="AUWY01000019">
    <property type="protein sequence ID" value="EQB34104.1"/>
    <property type="molecule type" value="Genomic_DNA"/>
</dbReference>
<evidence type="ECO:0000313" key="3">
    <source>
        <dbReference type="Proteomes" id="UP000015523"/>
    </source>
</evidence>
<feature type="transmembrane region" description="Helical" evidence="1">
    <location>
        <begin position="91"/>
        <end position="113"/>
    </location>
</feature>
<evidence type="ECO:0000313" key="2">
    <source>
        <dbReference type="EMBL" id="EQB34104.1"/>
    </source>
</evidence>
<comment type="caution">
    <text evidence="2">The sequence shown here is derived from an EMBL/GenBank/DDBJ whole genome shotgun (WGS) entry which is preliminary data.</text>
</comment>
<protein>
    <recommendedName>
        <fullName evidence="4">DUF1109 domain-containing protein</fullName>
    </recommendedName>
</protein>
<reference evidence="2 3" key="1">
    <citation type="journal article" date="2013" name="Genome Announc.">
        <title>Draft Genome Sequence of Sphingobium ummariense Strain RL-3, a Hexachlorocyclohexane-Degrading Bacterium.</title>
        <authorList>
            <person name="Kohli P."/>
            <person name="Dua A."/>
            <person name="Sangwan N."/>
            <person name="Oldach P."/>
            <person name="Khurana J.P."/>
            <person name="Lal R."/>
        </authorList>
    </citation>
    <scope>NUCLEOTIDE SEQUENCE [LARGE SCALE GENOMIC DNA]</scope>
    <source>
        <strain evidence="2 3">RL-3</strain>
    </source>
</reference>
<feature type="transmembrane region" description="Helical" evidence="1">
    <location>
        <begin position="185"/>
        <end position="207"/>
    </location>
</feature>
<organism evidence="2 3">
    <name type="scientific">Sphingobium ummariense RL-3</name>
    <dbReference type="NCBI Taxonomy" id="1346791"/>
    <lineage>
        <taxon>Bacteria</taxon>
        <taxon>Pseudomonadati</taxon>
        <taxon>Pseudomonadota</taxon>
        <taxon>Alphaproteobacteria</taxon>
        <taxon>Sphingomonadales</taxon>
        <taxon>Sphingomonadaceae</taxon>
        <taxon>Sphingobium</taxon>
    </lineage>
</organism>
<dbReference type="PATRIC" id="fig|1346791.3.peg.63"/>
<dbReference type="OrthoDB" id="7764375at2"/>
<feature type="transmembrane region" description="Helical" evidence="1">
    <location>
        <begin position="125"/>
        <end position="147"/>
    </location>
</feature>